<evidence type="ECO:0000256" key="1">
    <source>
        <dbReference type="ARBA" id="ARBA00004328"/>
    </source>
</evidence>
<dbReference type="Proteomes" id="UP000198718">
    <property type="component" value="Unassembled WGS sequence"/>
</dbReference>
<comment type="subcellular location">
    <subcellularLocation>
        <location evidence="1">Virion</location>
    </subcellularLocation>
</comment>
<feature type="region of interest" description="Disordered" evidence="2">
    <location>
        <begin position="57"/>
        <end position="84"/>
    </location>
</feature>
<dbReference type="InterPro" id="IPR054612">
    <property type="entry name" value="Phage_capsid-like_C"/>
</dbReference>
<feature type="domain" description="Phage capsid-like C-terminal" evidence="3">
    <location>
        <begin position="140"/>
        <end position="416"/>
    </location>
</feature>
<name>A0A1G9I513_9FIRM</name>
<dbReference type="InterPro" id="IPR024455">
    <property type="entry name" value="Phage_capsid"/>
</dbReference>
<evidence type="ECO:0000259" key="3">
    <source>
        <dbReference type="Pfam" id="PF05065"/>
    </source>
</evidence>
<evidence type="ECO:0000313" key="4">
    <source>
        <dbReference type="EMBL" id="SDL20321.1"/>
    </source>
</evidence>
<proteinExistence type="predicted"/>
<accession>A0A1G9I513</accession>
<dbReference type="EMBL" id="FNFP01000010">
    <property type="protein sequence ID" value="SDL20321.1"/>
    <property type="molecule type" value="Genomic_DNA"/>
</dbReference>
<organism evidence="4 5">
    <name type="scientific">Natronincola ferrireducens</name>
    <dbReference type="NCBI Taxonomy" id="393762"/>
    <lineage>
        <taxon>Bacteria</taxon>
        <taxon>Bacillati</taxon>
        <taxon>Bacillota</taxon>
        <taxon>Clostridia</taxon>
        <taxon>Peptostreptococcales</taxon>
        <taxon>Natronincolaceae</taxon>
        <taxon>Natronincola</taxon>
    </lineage>
</organism>
<feature type="compositionally biased region" description="Low complexity" evidence="2">
    <location>
        <begin position="63"/>
        <end position="78"/>
    </location>
</feature>
<evidence type="ECO:0000313" key="5">
    <source>
        <dbReference type="Proteomes" id="UP000198718"/>
    </source>
</evidence>
<gene>
    <name evidence="4" type="ORF">SAMN05660472_02801</name>
</gene>
<dbReference type="Pfam" id="PF05065">
    <property type="entry name" value="Phage_capsid"/>
    <property type="match status" value="1"/>
</dbReference>
<reference evidence="4 5" key="1">
    <citation type="submission" date="2016-10" db="EMBL/GenBank/DDBJ databases">
        <authorList>
            <person name="de Groot N.N."/>
        </authorList>
    </citation>
    <scope>NUCLEOTIDE SEQUENCE [LARGE SCALE GENOMIC DNA]</scope>
    <source>
        <strain evidence="4 5">DSM 18346</strain>
    </source>
</reference>
<dbReference type="STRING" id="393762.SAMN05660472_02801"/>
<keyword evidence="5" id="KW-1185">Reference proteome</keyword>
<dbReference type="RefSeq" id="WP_090554723.1">
    <property type="nucleotide sequence ID" value="NZ_FNFP01000010.1"/>
</dbReference>
<protein>
    <submittedName>
        <fullName evidence="4">Phage major capsid protein, HK97 family</fullName>
    </submittedName>
</protein>
<dbReference type="OrthoDB" id="9786516at2"/>
<sequence length="422" mass="46530">MKKRLLKLLQAKEARKTELGTKINTTEDVKELRSINTELETINGEIAELRSMIDSLPDENEGAENNQENNQQGEQRNQPIGGVNVLGTYGVGQAQQEQRAVGKFDTPEYRSAFMDFVLTGKKSDNLELRADATTGTGDIGAVIPTTILNKIIEKMKDYGMIWSRVTKTNIKGGVELPVASVKPTANWIAEGNVASKQKKTVTGKVVFAYHKLQIRVAVTLEADTVSLSVFEQTVTDNIYEAMVIGLEKAIISGSGEGQPLGITKDTEIPAAQKIEVAADEITKYQDWTALLAKLPRKYRNRAVIILNDLDWNKYIVGMVDGQGQPVARTTYGLDGIQQERFLGKEVIPVEDYLPSIDDANAGEVIGIVCTLSDYIVNSNMQMTFKRYFDENTDEWISKSTMICDGRLGDKNGVLLLTKKAAG</sequence>
<dbReference type="AlphaFoldDB" id="A0A1G9I513"/>
<dbReference type="NCBIfam" id="TIGR01554">
    <property type="entry name" value="major_cap_HK97"/>
    <property type="match status" value="1"/>
</dbReference>
<evidence type="ECO:0000256" key="2">
    <source>
        <dbReference type="SAM" id="MobiDB-lite"/>
    </source>
</evidence>
<dbReference type="SUPFAM" id="SSF56563">
    <property type="entry name" value="Major capsid protein gp5"/>
    <property type="match status" value="1"/>
</dbReference>